<evidence type="ECO:0000313" key="2">
    <source>
        <dbReference type="EMBL" id="CAD1475377.1"/>
    </source>
</evidence>
<feature type="non-terminal residue" evidence="2">
    <location>
        <position position="170"/>
    </location>
</feature>
<sequence>IALKKCLQKESIDENSESCTNIANNDLIDIFNSDIDSNDILFPTKTLEAIDIFNMIFDMFWKNIVTETNQYAEQTINNKNKRRKIDETWFPVDCNEIKMYFALRIITAQKCIQWKRIFVTSRLDGRRKIANAIVQPKCVNTMQSFAQPARTFDSGIRGEVCRLERLQDRI</sequence>
<accession>A0A6V7H7M0</accession>
<dbReference type="Proteomes" id="UP000752696">
    <property type="component" value="Unassembled WGS sequence"/>
</dbReference>
<dbReference type="AlphaFoldDB" id="A0A6V7H7M0"/>
<name>A0A6V7H7M0_9HYME</name>
<proteinExistence type="predicted"/>
<dbReference type="InterPro" id="IPR029526">
    <property type="entry name" value="PGBD"/>
</dbReference>
<dbReference type="EMBL" id="CAJDYZ010008425">
    <property type="protein sequence ID" value="CAD1475377.1"/>
    <property type="molecule type" value="Genomic_DNA"/>
</dbReference>
<gene>
    <name evidence="2" type="ORF">MHI_LOCUS557713</name>
</gene>
<feature type="domain" description="PiggyBac transposable element-derived protein" evidence="1">
    <location>
        <begin position="49"/>
        <end position="133"/>
    </location>
</feature>
<comment type="caution">
    <text evidence="2">The sequence shown here is derived from an EMBL/GenBank/DDBJ whole genome shotgun (WGS) entry which is preliminary data.</text>
</comment>
<keyword evidence="3" id="KW-1185">Reference proteome</keyword>
<dbReference type="OrthoDB" id="7615285at2759"/>
<evidence type="ECO:0000259" key="1">
    <source>
        <dbReference type="Pfam" id="PF13843"/>
    </source>
</evidence>
<protein>
    <recommendedName>
        <fullName evidence="1">PiggyBac transposable element-derived protein domain-containing protein</fullName>
    </recommendedName>
</protein>
<evidence type="ECO:0000313" key="3">
    <source>
        <dbReference type="Proteomes" id="UP000752696"/>
    </source>
</evidence>
<dbReference type="Pfam" id="PF13843">
    <property type="entry name" value="DDE_Tnp_1_7"/>
    <property type="match status" value="1"/>
</dbReference>
<reference evidence="2" key="1">
    <citation type="submission" date="2020-07" db="EMBL/GenBank/DDBJ databases">
        <authorList>
            <person name="Nazaruddin N."/>
        </authorList>
    </citation>
    <scope>NUCLEOTIDE SEQUENCE</scope>
</reference>
<organism evidence="2 3">
    <name type="scientific">Heterotrigona itama</name>
    <dbReference type="NCBI Taxonomy" id="395501"/>
    <lineage>
        <taxon>Eukaryota</taxon>
        <taxon>Metazoa</taxon>
        <taxon>Ecdysozoa</taxon>
        <taxon>Arthropoda</taxon>
        <taxon>Hexapoda</taxon>
        <taxon>Insecta</taxon>
        <taxon>Pterygota</taxon>
        <taxon>Neoptera</taxon>
        <taxon>Endopterygota</taxon>
        <taxon>Hymenoptera</taxon>
        <taxon>Apocrita</taxon>
        <taxon>Aculeata</taxon>
        <taxon>Apoidea</taxon>
        <taxon>Anthophila</taxon>
        <taxon>Apidae</taxon>
        <taxon>Heterotrigona</taxon>
    </lineage>
</organism>
<feature type="non-terminal residue" evidence="2">
    <location>
        <position position="1"/>
    </location>
</feature>